<dbReference type="GO" id="GO:0009228">
    <property type="term" value="P:thiamine biosynthetic process"/>
    <property type="evidence" value="ECO:0007669"/>
    <property type="project" value="UniProtKB-KW"/>
</dbReference>
<evidence type="ECO:0000256" key="3">
    <source>
        <dbReference type="ARBA" id="ARBA00023002"/>
    </source>
</evidence>
<dbReference type="SUPFAM" id="SSF51905">
    <property type="entry name" value="FAD/NAD(P)-binding domain"/>
    <property type="match status" value="1"/>
</dbReference>
<evidence type="ECO:0000313" key="5">
    <source>
        <dbReference type="EMBL" id="MBI2677796.1"/>
    </source>
</evidence>
<dbReference type="EMBL" id="JACPNR010000004">
    <property type="protein sequence ID" value="MBI2677796.1"/>
    <property type="molecule type" value="Genomic_DNA"/>
</dbReference>
<sequence>MTHHDAIVCGAGVIGLSLALELRKRGLRVLILERAAPGGESSHAAAGMLACCAQEAPESHPHRALHALAEASYRMYPGFVRAVETASGMKVDLRREGTLQLLDAAEPLPSSESSRVLAPGELARLEPRIAGEYRAVLLNEATLDPRALCVALERAARHDNIDLATGSPVTSLRFEAGKLTGVRTDRAEYAAPIVVNCCGAWSAELESVDLESSDGTTASTHLPTRPMKGQMLSVVGAVPVVRHTICAHNVYLVPRTDGRLLIGATVEDVGFDKRVVPEAIQRLHQAAADLIPDIGEMKIHEAWAGLRPATPDDLPILGPTSIPGYFVATGHFRDGILLAPITARVMADLITGAPPAFDLAPFSPDRFAK</sequence>
<dbReference type="NCBIfam" id="TIGR02352">
    <property type="entry name" value="thiamin_ThiO"/>
    <property type="match status" value="1"/>
</dbReference>
<dbReference type="InterPro" id="IPR006076">
    <property type="entry name" value="FAD-dep_OxRdtase"/>
</dbReference>
<dbReference type="SUPFAM" id="SSF54373">
    <property type="entry name" value="FAD-linked reductases, C-terminal domain"/>
    <property type="match status" value="1"/>
</dbReference>
<evidence type="ECO:0000256" key="2">
    <source>
        <dbReference type="ARBA" id="ARBA00022977"/>
    </source>
</evidence>
<dbReference type="Pfam" id="PF01266">
    <property type="entry name" value="DAO"/>
    <property type="match status" value="1"/>
</dbReference>
<accession>A0A932A6V9</accession>
<dbReference type="InterPro" id="IPR036188">
    <property type="entry name" value="FAD/NAD-bd_sf"/>
</dbReference>
<dbReference type="Gene3D" id="3.50.50.60">
    <property type="entry name" value="FAD/NAD(P)-binding domain"/>
    <property type="match status" value="1"/>
</dbReference>
<dbReference type="PANTHER" id="PTHR13847">
    <property type="entry name" value="SARCOSINE DEHYDROGENASE-RELATED"/>
    <property type="match status" value="1"/>
</dbReference>
<feature type="domain" description="FAD dependent oxidoreductase" evidence="4">
    <location>
        <begin position="5"/>
        <end position="349"/>
    </location>
</feature>
<dbReference type="EC" id="1.4.3.19" evidence="5"/>
<keyword evidence="3 5" id="KW-0560">Oxidoreductase</keyword>
<dbReference type="InterPro" id="IPR012727">
    <property type="entry name" value="Gly_oxidase_ThiO"/>
</dbReference>
<dbReference type="GO" id="GO:0005737">
    <property type="term" value="C:cytoplasm"/>
    <property type="evidence" value="ECO:0007669"/>
    <property type="project" value="TreeGrafter"/>
</dbReference>
<evidence type="ECO:0000256" key="1">
    <source>
        <dbReference type="ARBA" id="ARBA00004948"/>
    </source>
</evidence>
<reference evidence="5" key="1">
    <citation type="submission" date="2020-07" db="EMBL/GenBank/DDBJ databases">
        <title>Huge and variable diversity of episymbiotic CPR bacteria and DPANN archaea in groundwater ecosystems.</title>
        <authorList>
            <person name="He C.Y."/>
            <person name="Keren R."/>
            <person name="Whittaker M."/>
            <person name="Farag I.F."/>
            <person name="Doudna J."/>
            <person name="Cate J.H.D."/>
            <person name="Banfield J.F."/>
        </authorList>
    </citation>
    <scope>NUCLEOTIDE SEQUENCE</scope>
    <source>
        <strain evidence="5">NC_groundwater_580_Pr5_B-0.1um_64_19</strain>
    </source>
</reference>
<name>A0A932A6V9_9BACT</name>
<evidence type="ECO:0000259" key="4">
    <source>
        <dbReference type="Pfam" id="PF01266"/>
    </source>
</evidence>
<keyword evidence="2" id="KW-0784">Thiamine biosynthesis</keyword>
<protein>
    <submittedName>
        <fullName evidence="5">Glycine oxidase ThiO</fullName>
        <ecNumber evidence="5">1.4.3.19</ecNumber>
    </submittedName>
</protein>
<dbReference type="AlphaFoldDB" id="A0A932A6V9"/>
<dbReference type="GO" id="GO:0043799">
    <property type="term" value="F:glycine oxidase activity"/>
    <property type="evidence" value="ECO:0007669"/>
    <property type="project" value="UniProtKB-EC"/>
</dbReference>
<comment type="caution">
    <text evidence="5">The sequence shown here is derived from an EMBL/GenBank/DDBJ whole genome shotgun (WGS) entry which is preliminary data.</text>
</comment>
<dbReference type="Proteomes" id="UP000779809">
    <property type="component" value="Unassembled WGS sequence"/>
</dbReference>
<organism evidence="5 6">
    <name type="scientific">Candidatus Korobacter versatilis</name>
    <dbReference type="NCBI Taxonomy" id="658062"/>
    <lineage>
        <taxon>Bacteria</taxon>
        <taxon>Pseudomonadati</taxon>
        <taxon>Acidobacteriota</taxon>
        <taxon>Terriglobia</taxon>
        <taxon>Terriglobales</taxon>
        <taxon>Candidatus Korobacteraceae</taxon>
        <taxon>Candidatus Korobacter</taxon>
    </lineage>
</organism>
<evidence type="ECO:0000313" key="6">
    <source>
        <dbReference type="Proteomes" id="UP000779809"/>
    </source>
</evidence>
<proteinExistence type="predicted"/>
<dbReference type="Gene3D" id="3.30.9.10">
    <property type="entry name" value="D-Amino Acid Oxidase, subunit A, domain 2"/>
    <property type="match status" value="1"/>
</dbReference>
<dbReference type="GO" id="GO:0050660">
    <property type="term" value="F:flavin adenine dinucleotide binding"/>
    <property type="evidence" value="ECO:0007669"/>
    <property type="project" value="InterPro"/>
</dbReference>
<gene>
    <name evidence="5" type="primary">thiO</name>
    <name evidence="5" type="ORF">HYX28_03350</name>
</gene>
<comment type="pathway">
    <text evidence="1">Cofactor biosynthesis; thiamine diphosphate biosynthesis.</text>
</comment>
<dbReference type="PANTHER" id="PTHR13847:SF289">
    <property type="entry name" value="GLYCINE OXIDASE"/>
    <property type="match status" value="1"/>
</dbReference>